<evidence type="ECO:0000313" key="3">
    <source>
        <dbReference type="EMBL" id="EKM55524.1"/>
    </source>
</evidence>
<dbReference type="SMART" id="SM01163">
    <property type="entry name" value="DUF1785"/>
    <property type="match status" value="1"/>
</dbReference>
<organism evidence="3 4">
    <name type="scientific">Phanerochaete carnosa (strain HHB-10118-sp)</name>
    <name type="common">White-rot fungus</name>
    <name type="synonym">Peniophora carnosa</name>
    <dbReference type="NCBI Taxonomy" id="650164"/>
    <lineage>
        <taxon>Eukaryota</taxon>
        <taxon>Fungi</taxon>
        <taxon>Dikarya</taxon>
        <taxon>Basidiomycota</taxon>
        <taxon>Agaricomycotina</taxon>
        <taxon>Agaricomycetes</taxon>
        <taxon>Polyporales</taxon>
        <taxon>Phanerochaetaceae</taxon>
        <taxon>Phanerochaete</taxon>
    </lineage>
</organism>
<dbReference type="InterPro" id="IPR003165">
    <property type="entry name" value="Piwi"/>
</dbReference>
<evidence type="ECO:0000259" key="1">
    <source>
        <dbReference type="PROSITE" id="PS50821"/>
    </source>
</evidence>
<dbReference type="GO" id="GO:0003723">
    <property type="term" value="F:RNA binding"/>
    <property type="evidence" value="ECO:0007669"/>
    <property type="project" value="InterPro"/>
</dbReference>
<dbReference type="CDD" id="cd02846">
    <property type="entry name" value="PAZ_argonaute_like"/>
    <property type="match status" value="1"/>
</dbReference>
<dbReference type="HOGENOM" id="CLU_004544_4_3_1"/>
<gene>
    <name evidence="3" type="ORF">PHACADRAFT_121053</name>
</gene>
<dbReference type="InterPro" id="IPR036085">
    <property type="entry name" value="PAZ_dom_sf"/>
</dbReference>
<dbReference type="Gene3D" id="3.40.50.2300">
    <property type="match status" value="1"/>
</dbReference>
<dbReference type="Proteomes" id="UP000008370">
    <property type="component" value="Unassembled WGS sequence"/>
</dbReference>
<dbReference type="KEGG" id="pco:PHACADRAFT_121053"/>
<dbReference type="STRING" id="650164.K5W971"/>
<dbReference type="Pfam" id="PF16488">
    <property type="entry name" value="ArgoL2"/>
    <property type="match status" value="1"/>
</dbReference>
<dbReference type="InterPro" id="IPR036397">
    <property type="entry name" value="RNaseH_sf"/>
</dbReference>
<protein>
    <recommendedName>
        <fullName evidence="5">Piwi domain-containing protein</fullName>
    </recommendedName>
</protein>
<dbReference type="Pfam" id="PF02170">
    <property type="entry name" value="PAZ"/>
    <property type="match status" value="1"/>
</dbReference>
<dbReference type="GeneID" id="18907895"/>
<sequence>MSPDATNKSQANNTAVNLLQIIISQAPNIKHHFALHAKSFFIRGDSDRKLAPGLQIWHGFFQSVRPVLNSIMININTTATAIYTPGPLLEGAMSLLGCRDSRELVQRCKDERAGAQAMRKLKSFYKGVIVTVGPNKSKRKIEDIVPRAGFVEFEKSGQMSTVQEHFREHHHIALRFPEAFGVRVGKSAIFPAEVCDVFPGQIYRKQLDGPATTDMLRETAVRPDQRLDNIRKAISRDVSALDYGSSPFMRDAGMRVDTNPLETRGRRLQPPGVMYGNGTLHVRDGAWNVVNKTFQLPAKIIAWAVVSFDANPNAQRSAVHLAQTLCVNMKKLARGAPYQSGQPSKSARGAAMDTVKGFNDPQIKPGFVLVILPANAAPLRKEVKQWGDMLVGIPTQCVRAGKYEQANDQYCNNLALKINTKTGGINSILHSPISDFLKDCMIVVPPGCDVAHPSPGVTSRPSIASLVASEDEFATRYSTEVQVQPPRQESIDGIGGMIERAIKRYSEKQRRFPGRIVIYRDGVSEGEYAQVETNEIQAIKGAILHAVHFRRHTRHKAELIFIVVGKRHHVRFFPKDRSDADRTGNCFPGLVVDREIVHSTYMDFYLQSQGGLKGTSRPSHYIVLKNDANRSADLLQELSFALCHVYAAATRSVSIPAPVYCEWRFLSGAPRSLLPQRLCTRAVFQFRPELDYADESSTETSEFSLEKWQQGLGQSILKQQMYFI</sequence>
<dbReference type="PANTHER" id="PTHR22891">
    <property type="entry name" value="EUKARYOTIC TRANSLATION INITIATION FACTOR 2C"/>
    <property type="match status" value="1"/>
</dbReference>
<dbReference type="RefSeq" id="XP_007395847.1">
    <property type="nucleotide sequence ID" value="XM_007395785.1"/>
</dbReference>
<feature type="domain" description="PAZ" evidence="1">
    <location>
        <begin position="100"/>
        <end position="199"/>
    </location>
</feature>
<feature type="domain" description="Piwi" evidence="2">
    <location>
        <begin position="367"/>
        <end position="660"/>
    </location>
</feature>
<keyword evidence="4" id="KW-1185">Reference proteome</keyword>
<evidence type="ECO:0000313" key="4">
    <source>
        <dbReference type="Proteomes" id="UP000008370"/>
    </source>
</evidence>
<dbReference type="Gene3D" id="3.30.420.10">
    <property type="entry name" value="Ribonuclease H-like superfamily/Ribonuclease H"/>
    <property type="match status" value="1"/>
</dbReference>
<accession>K5W971</accession>
<name>K5W971_PHACS</name>
<reference evidence="3 4" key="1">
    <citation type="journal article" date="2012" name="BMC Genomics">
        <title>Comparative genomics of the white-rot fungi, Phanerochaete carnosa and P. chrysosporium, to elucidate the genetic basis of the distinct wood types they colonize.</title>
        <authorList>
            <person name="Suzuki H."/>
            <person name="MacDonald J."/>
            <person name="Syed K."/>
            <person name="Salamov A."/>
            <person name="Hori C."/>
            <person name="Aerts A."/>
            <person name="Henrissat B."/>
            <person name="Wiebenga A."/>
            <person name="vanKuyk P.A."/>
            <person name="Barry K."/>
            <person name="Lindquist E."/>
            <person name="LaButti K."/>
            <person name="Lapidus A."/>
            <person name="Lucas S."/>
            <person name="Coutinho P."/>
            <person name="Gong Y."/>
            <person name="Samejima M."/>
            <person name="Mahadevan R."/>
            <person name="Abou-Zaid M."/>
            <person name="de Vries R.P."/>
            <person name="Igarashi K."/>
            <person name="Yadav J.S."/>
            <person name="Grigoriev I.V."/>
            <person name="Master E.R."/>
        </authorList>
    </citation>
    <scope>NUCLEOTIDE SEQUENCE [LARGE SCALE GENOMIC DNA]</scope>
    <source>
        <strain evidence="3 4">HHB-10118-sp</strain>
    </source>
</reference>
<dbReference type="PROSITE" id="PS50822">
    <property type="entry name" value="PIWI"/>
    <property type="match status" value="1"/>
</dbReference>
<dbReference type="InterPro" id="IPR012337">
    <property type="entry name" value="RNaseH-like_sf"/>
</dbReference>
<proteinExistence type="predicted"/>
<dbReference type="OrthoDB" id="10252740at2759"/>
<dbReference type="InParanoid" id="K5W971"/>
<evidence type="ECO:0000259" key="2">
    <source>
        <dbReference type="PROSITE" id="PS50822"/>
    </source>
</evidence>
<dbReference type="SUPFAM" id="SSF101690">
    <property type="entry name" value="PAZ domain"/>
    <property type="match status" value="1"/>
</dbReference>
<dbReference type="SMART" id="SM00950">
    <property type="entry name" value="Piwi"/>
    <property type="match status" value="1"/>
</dbReference>
<dbReference type="PROSITE" id="PS50821">
    <property type="entry name" value="PAZ"/>
    <property type="match status" value="1"/>
</dbReference>
<evidence type="ECO:0008006" key="5">
    <source>
        <dbReference type="Google" id="ProtNLM"/>
    </source>
</evidence>
<dbReference type="InterPro" id="IPR003100">
    <property type="entry name" value="PAZ_dom"/>
</dbReference>
<dbReference type="InterPro" id="IPR032472">
    <property type="entry name" value="ArgoL2"/>
</dbReference>
<dbReference type="EMBL" id="JH930472">
    <property type="protein sequence ID" value="EKM55524.1"/>
    <property type="molecule type" value="Genomic_DNA"/>
</dbReference>
<dbReference type="Gene3D" id="2.170.260.10">
    <property type="entry name" value="paz domain"/>
    <property type="match status" value="1"/>
</dbReference>
<dbReference type="SUPFAM" id="SSF53098">
    <property type="entry name" value="Ribonuclease H-like"/>
    <property type="match status" value="1"/>
</dbReference>
<dbReference type="Pfam" id="PF02171">
    <property type="entry name" value="Piwi"/>
    <property type="match status" value="1"/>
</dbReference>
<dbReference type="InterPro" id="IPR014811">
    <property type="entry name" value="ArgoL1"/>
</dbReference>
<dbReference type="Pfam" id="PF08699">
    <property type="entry name" value="ArgoL1"/>
    <property type="match status" value="1"/>
</dbReference>
<dbReference type="AlphaFoldDB" id="K5W971"/>